<proteinExistence type="predicted"/>
<sequence>MTSNDMDIGIEGYLYEPEKADYLNINQSASDRELTSESETVHNFRDQETIILCAAKRQNNSQTDEDGSDESLPLMLNEPRLVASLPSQRALYRPDLVDATSLLQADVQHGFWTWHTDKSCPRIMEILFALSTLDERRSIRQRHHFSRSSGNAAMDGMRIFASRQFVDVEASPDYGSVRSGSNRQLISTPDYCIDEAVGHENQIFDYDVKSQSHRSDSNVLGLSADASSQDAESDCYDADLSIVGSLSSNDYISNIHKNDKEVTLRMSEPSLAFQENEASQTLAIQSWQRTIRMLGQNRIQLYMDRSHQLDEGPAPKLWSSNDPLRDVLQSDKLSIEKRMPSRQFAHFWR</sequence>
<protein>
    <submittedName>
        <fullName evidence="1">Uncharacterized protein</fullName>
    </submittedName>
</protein>
<organism evidence="1 2">
    <name type="scientific">Paralvinella palmiformis</name>
    <dbReference type="NCBI Taxonomy" id="53620"/>
    <lineage>
        <taxon>Eukaryota</taxon>
        <taxon>Metazoa</taxon>
        <taxon>Spiralia</taxon>
        <taxon>Lophotrochozoa</taxon>
        <taxon>Annelida</taxon>
        <taxon>Polychaeta</taxon>
        <taxon>Sedentaria</taxon>
        <taxon>Canalipalpata</taxon>
        <taxon>Terebellida</taxon>
        <taxon>Terebelliformia</taxon>
        <taxon>Alvinellidae</taxon>
        <taxon>Paralvinella</taxon>
    </lineage>
</organism>
<name>A0AAD9IY10_9ANNE</name>
<comment type="caution">
    <text evidence="1">The sequence shown here is derived from an EMBL/GenBank/DDBJ whole genome shotgun (WGS) entry which is preliminary data.</text>
</comment>
<keyword evidence="2" id="KW-1185">Reference proteome</keyword>
<evidence type="ECO:0000313" key="2">
    <source>
        <dbReference type="Proteomes" id="UP001208570"/>
    </source>
</evidence>
<gene>
    <name evidence="1" type="ORF">LSH36_890g00019</name>
</gene>
<dbReference type="EMBL" id="JAODUP010000890">
    <property type="protein sequence ID" value="KAK2142979.1"/>
    <property type="molecule type" value="Genomic_DNA"/>
</dbReference>
<dbReference type="Proteomes" id="UP001208570">
    <property type="component" value="Unassembled WGS sequence"/>
</dbReference>
<accession>A0AAD9IY10</accession>
<dbReference type="AlphaFoldDB" id="A0AAD9IY10"/>
<evidence type="ECO:0000313" key="1">
    <source>
        <dbReference type="EMBL" id="KAK2142979.1"/>
    </source>
</evidence>
<reference evidence="1" key="1">
    <citation type="journal article" date="2023" name="Mol. Biol. Evol.">
        <title>Third-Generation Sequencing Reveals the Adaptive Role of the Epigenome in Three Deep-Sea Polychaetes.</title>
        <authorList>
            <person name="Perez M."/>
            <person name="Aroh O."/>
            <person name="Sun Y."/>
            <person name="Lan Y."/>
            <person name="Juniper S.K."/>
            <person name="Young C.R."/>
            <person name="Angers B."/>
            <person name="Qian P.Y."/>
        </authorList>
    </citation>
    <scope>NUCLEOTIDE SEQUENCE</scope>
    <source>
        <strain evidence="1">P08H-3</strain>
    </source>
</reference>